<keyword evidence="12 17" id="KW-0598">Phosphotransferase system</keyword>
<keyword evidence="15 17" id="KW-0460">Magnesium</keyword>
<dbReference type="InterPro" id="IPR015813">
    <property type="entry name" value="Pyrv/PenolPyrv_kinase-like_dom"/>
</dbReference>
<dbReference type="SUPFAM" id="SSF52009">
    <property type="entry name" value="Phosphohistidine domain"/>
    <property type="match status" value="1"/>
</dbReference>
<evidence type="ECO:0000259" key="23">
    <source>
        <dbReference type="Pfam" id="PF05524"/>
    </source>
</evidence>
<evidence type="ECO:0000256" key="9">
    <source>
        <dbReference type="ARBA" id="ARBA00022490"/>
    </source>
</evidence>
<dbReference type="InterPro" id="IPR036637">
    <property type="entry name" value="Phosphohistidine_dom_sf"/>
</dbReference>
<dbReference type="HOGENOM" id="CLU_007308_7_0_0"/>
<dbReference type="GO" id="GO:0046872">
    <property type="term" value="F:metal ion binding"/>
    <property type="evidence" value="ECO:0007669"/>
    <property type="project" value="UniProtKB-KW"/>
</dbReference>
<evidence type="ECO:0000256" key="16">
    <source>
        <dbReference type="ARBA" id="ARBA00033235"/>
    </source>
</evidence>
<dbReference type="GO" id="GO:0005737">
    <property type="term" value="C:cytoplasm"/>
    <property type="evidence" value="ECO:0007669"/>
    <property type="project" value="UniProtKB-SubCell"/>
</dbReference>
<dbReference type="Pfam" id="PF05524">
    <property type="entry name" value="PEP-utilisers_N"/>
    <property type="match status" value="1"/>
</dbReference>
<comment type="similarity">
    <text evidence="5 17">Belongs to the PEP-utilizing enzyme family.</text>
</comment>
<accession>A9W9R7</accession>
<organism evidence="24 25">
    <name type="scientific">Chloroflexus aurantiacus (strain ATCC 29366 / DSM 635 / J-10-fl)</name>
    <dbReference type="NCBI Taxonomy" id="324602"/>
    <lineage>
        <taxon>Bacteria</taxon>
        <taxon>Bacillati</taxon>
        <taxon>Chloroflexota</taxon>
        <taxon>Chloroflexia</taxon>
        <taxon>Chloroflexales</taxon>
        <taxon>Chloroflexineae</taxon>
        <taxon>Chloroflexaceae</taxon>
        <taxon>Chloroflexus</taxon>
    </lineage>
</organism>
<evidence type="ECO:0000313" key="25">
    <source>
        <dbReference type="Proteomes" id="UP000002008"/>
    </source>
</evidence>
<dbReference type="EC" id="2.7.3.9" evidence="6 17"/>
<dbReference type="FunCoup" id="A9W9R7">
    <property type="interactions" value="366"/>
</dbReference>
<evidence type="ECO:0000313" key="24">
    <source>
        <dbReference type="EMBL" id="ABY34553.1"/>
    </source>
</evidence>
<feature type="active site" description="Proton donor" evidence="18">
    <location>
        <position position="511"/>
    </location>
</feature>
<feature type="binding site" evidence="19">
    <location>
        <begin position="463"/>
        <end position="464"/>
    </location>
    <ligand>
        <name>phosphoenolpyruvate</name>
        <dbReference type="ChEBI" id="CHEBI:58702"/>
    </ligand>
</feature>
<protein>
    <recommendedName>
        <fullName evidence="7 17">Phosphoenolpyruvate-protein phosphotransferase</fullName>
        <ecNumber evidence="6 17">2.7.3.9</ecNumber>
    </recommendedName>
    <alternativeName>
        <fullName evidence="16 17">Phosphotransferase system, enzyme I</fullName>
    </alternativeName>
</protein>
<evidence type="ECO:0000256" key="10">
    <source>
        <dbReference type="ARBA" id="ARBA00022597"/>
    </source>
</evidence>
<dbReference type="EnsemblBacteria" id="ABY34553">
    <property type="protein sequence ID" value="ABY34553"/>
    <property type="gene ID" value="Caur_1325"/>
</dbReference>
<dbReference type="GO" id="GO:0016301">
    <property type="term" value="F:kinase activity"/>
    <property type="evidence" value="ECO:0007669"/>
    <property type="project" value="UniProtKB-KW"/>
</dbReference>
<evidence type="ECO:0000256" key="6">
    <source>
        <dbReference type="ARBA" id="ARBA00012232"/>
    </source>
</evidence>
<evidence type="ECO:0000256" key="19">
    <source>
        <dbReference type="PIRSR" id="PIRSR000732-2"/>
    </source>
</evidence>
<keyword evidence="11 17" id="KW-0808">Transferase</keyword>
<feature type="binding site" evidence="20">
    <location>
        <position position="440"/>
    </location>
    <ligand>
        <name>Mg(2+)</name>
        <dbReference type="ChEBI" id="CHEBI:18420"/>
    </ligand>
</feature>
<dbReference type="InterPro" id="IPR008279">
    <property type="entry name" value="PEP-util_enz_mobile_dom"/>
</dbReference>
<keyword evidence="25" id="KW-1185">Reference proteome</keyword>
<evidence type="ECO:0000256" key="15">
    <source>
        <dbReference type="ARBA" id="ARBA00022842"/>
    </source>
</evidence>
<keyword evidence="8 17" id="KW-0813">Transport</keyword>
<dbReference type="InterPro" id="IPR006318">
    <property type="entry name" value="PTS_EI-like"/>
</dbReference>
<dbReference type="PROSITE" id="PS00742">
    <property type="entry name" value="PEP_ENZYMES_2"/>
    <property type="match status" value="1"/>
</dbReference>
<keyword evidence="10 17" id="KW-0762">Sugar transport</keyword>
<keyword evidence="14 17" id="KW-0418">Kinase</keyword>
<dbReference type="Pfam" id="PF02896">
    <property type="entry name" value="PEP-utilizers_C"/>
    <property type="match status" value="1"/>
</dbReference>
<dbReference type="InterPro" id="IPR040442">
    <property type="entry name" value="Pyrv_kinase-like_dom_sf"/>
</dbReference>
<proteinExistence type="inferred from homology"/>
<evidence type="ECO:0000256" key="20">
    <source>
        <dbReference type="PIRSR" id="PIRSR000732-3"/>
    </source>
</evidence>
<comment type="function">
    <text evidence="3 17">General (non sugar-specific) component of the phosphoenolpyruvate-dependent sugar phosphotransferase system (sugar PTS). This major carbohydrate active-transport system catalyzes the phosphorylation of incoming sugar substrates concomitantly with their translocation across the cell membrane. Enzyme I transfers the phosphoryl group from phosphoenolpyruvate (PEP) to the phosphoryl carrier protein (HPr).</text>
</comment>
<dbReference type="eggNOG" id="COG1080">
    <property type="taxonomic scope" value="Bacteria"/>
</dbReference>
<evidence type="ECO:0000256" key="14">
    <source>
        <dbReference type="ARBA" id="ARBA00022777"/>
    </source>
</evidence>
<feature type="active site" description="Tele-phosphohistidine intermediate" evidence="18">
    <location>
        <position position="190"/>
    </location>
</feature>
<dbReference type="PRINTS" id="PR01736">
    <property type="entry name" value="PHPHTRNFRASE"/>
</dbReference>
<comment type="catalytic activity">
    <reaction evidence="1 17">
        <text>L-histidyl-[protein] + phosphoenolpyruvate = N(pros)-phospho-L-histidyl-[protein] + pyruvate</text>
        <dbReference type="Rhea" id="RHEA:23880"/>
        <dbReference type="Rhea" id="RHEA-COMP:9745"/>
        <dbReference type="Rhea" id="RHEA-COMP:9746"/>
        <dbReference type="ChEBI" id="CHEBI:15361"/>
        <dbReference type="ChEBI" id="CHEBI:29979"/>
        <dbReference type="ChEBI" id="CHEBI:58702"/>
        <dbReference type="ChEBI" id="CHEBI:64837"/>
        <dbReference type="EC" id="2.7.3.9"/>
    </reaction>
</comment>
<comment type="subcellular location">
    <subcellularLocation>
        <location evidence="4 17">Cytoplasm</location>
    </subcellularLocation>
</comment>
<dbReference type="SUPFAM" id="SSF47831">
    <property type="entry name" value="Enzyme I of the PEP:sugar phosphotransferase system HPr-binding (sub)domain"/>
    <property type="match status" value="1"/>
</dbReference>
<dbReference type="GO" id="GO:0009401">
    <property type="term" value="P:phosphoenolpyruvate-dependent sugar phosphotransferase system"/>
    <property type="evidence" value="ECO:0007669"/>
    <property type="project" value="UniProtKB-KW"/>
</dbReference>
<dbReference type="PANTHER" id="PTHR46244:SF3">
    <property type="entry name" value="PHOSPHOENOLPYRUVATE-PROTEIN PHOSPHOTRANSFERASE"/>
    <property type="match status" value="1"/>
</dbReference>
<dbReference type="PROSITE" id="PS00370">
    <property type="entry name" value="PEP_ENZYMES_PHOS_SITE"/>
    <property type="match status" value="1"/>
</dbReference>
<keyword evidence="13 17" id="KW-0479">Metal-binding</keyword>
<dbReference type="Gene3D" id="3.50.30.10">
    <property type="entry name" value="Phosphohistidine domain"/>
    <property type="match status" value="1"/>
</dbReference>
<dbReference type="InterPro" id="IPR023151">
    <property type="entry name" value="PEP_util_CS"/>
</dbReference>
<dbReference type="GO" id="GO:0015764">
    <property type="term" value="P:N-acetylglucosamine transport"/>
    <property type="evidence" value="ECO:0000318"/>
    <property type="project" value="GO_Central"/>
</dbReference>
<dbReference type="PANTHER" id="PTHR46244">
    <property type="entry name" value="PHOSPHOENOLPYRUVATE-PROTEIN PHOSPHOTRANSFERASE"/>
    <property type="match status" value="1"/>
</dbReference>
<feature type="domain" description="PEP-utilising enzyme C-terminal" evidence="22">
    <location>
        <begin position="258"/>
        <end position="549"/>
    </location>
</feature>
<evidence type="ECO:0000259" key="21">
    <source>
        <dbReference type="Pfam" id="PF00391"/>
    </source>
</evidence>
<evidence type="ECO:0000259" key="22">
    <source>
        <dbReference type="Pfam" id="PF02896"/>
    </source>
</evidence>
<dbReference type="AlphaFoldDB" id="A9W9R7"/>
<evidence type="ECO:0000256" key="5">
    <source>
        <dbReference type="ARBA" id="ARBA00007837"/>
    </source>
</evidence>
<reference evidence="25" key="1">
    <citation type="journal article" date="2011" name="BMC Genomics">
        <title>Complete genome sequence of the filamentous anoxygenic phototrophic bacterium Chloroflexus aurantiacus.</title>
        <authorList>
            <person name="Tang K.H."/>
            <person name="Barry K."/>
            <person name="Chertkov O."/>
            <person name="Dalin E."/>
            <person name="Han C.S."/>
            <person name="Hauser L.J."/>
            <person name="Honchak B.M."/>
            <person name="Karbach L.E."/>
            <person name="Land M.L."/>
            <person name="Lapidus A."/>
            <person name="Larimer F.W."/>
            <person name="Mikhailova N."/>
            <person name="Pitluck S."/>
            <person name="Pierson B.K."/>
            <person name="Blankenship R.E."/>
        </authorList>
    </citation>
    <scope>NUCLEOTIDE SEQUENCE [LARGE SCALE GENOMIC DNA]</scope>
    <source>
        <strain evidence="25">ATCC 29366 / DSM 635 / J-10-fl</strain>
    </source>
</reference>
<dbReference type="InParanoid" id="A9W9R7"/>
<dbReference type="Pfam" id="PF00391">
    <property type="entry name" value="PEP-utilizers"/>
    <property type="match status" value="1"/>
</dbReference>
<feature type="domain" description="PEP-utilising enzyme mobile" evidence="21">
    <location>
        <begin position="155"/>
        <end position="226"/>
    </location>
</feature>
<dbReference type="InterPro" id="IPR008731">
    <property type="entry name" value="PTS_EIN"/>
</dbReference>
<evidence type="ECO:0000256" key="11">
    <source>
        <dbReference type="ARBA" id="ARBA00022679"/>
    </source>
</evidence>
<dbReference type="InterPro" id="IPR036618">
    <property type="entry name" value="PtsI_HPr-bd_sf"/>
</dbReference>
<comment type="cofactor">
    <cofactor evidence="2 17 20">
        <name>Mg(2+)</name>
        <dbReference type="ChEBI" id="CHEBI:18420"/>
    </cofactor>
</comment>
<dbReference type="Proteomes" id="UP000002008">
    <property type="component" value="Chromosome"/>
</dbReference>
<dbReference type="PIRSF" id="PIRSF000732">
    <property type="entry name" value="PTS_enzyme_I"/>
    <property type="match status" value="1"/>
</dbReference>
<evidence type="ECO:0000256" key="17">
    <source>
        <dbReference type="PIRNR" id="PIRNR000732"/>
    </source>
</evidence>
<dbReference type="EMBL" id="CP000909">
    <property type="protein sequence ID" value="ABY34553.1"/>
    <property type="molecule type" value="Genomic_DNA"/>
</dbReference>
<dbReference type="RefSeq" id="WP_012257209.1">
    <property type="nucleotide sequence ID" value="NC_010175.1"/>
</dbReference>
<sequence length="580" mass="63883">MPRYQGQSGSPGIAIGPVFVYHSQQVTISEHSADDPISEWRHLQHALQQAHTQLIALEERARKIAGEEEAVIFAAHRLFLADEELLATLRTMVLREHRNAKAAVYKAFEQYAEALSNLEDEYFRSRAQDVRDVAHRVLRCLQGSEKEEKAGEIVEPIIVVAEDLTPSDTIQFDRDKILAIVTSRGGPTSHAVILARAMGIPAVVSVPLELSDIRNGTLAIVNGNSGLFNVGPTLHELEIARKEKELIDSRYQFVLSQATLPAVTKDGSFHPEIVANIGGVEDAKSAIDFGAEGVGLFRTEFLYLQRNNVPTLAEQVRAYQDVLKVMGNRPVVVRTLDIGGDKEFPYLGTQKEPNPFLGWRGIRTIRERPDILEQQFIALLTAVAQTSTSGTGSDLRIMLPMVSSLAEVARAREIFEEAQTCVRAQGLPLPDKIQFGIMVEVPAAALLADRFAPLVDFFSIGTNDLTQYTLAVDRTNERVSVLASPYHPAVLHLIDKTIRAAHTAGKWVGLCGELAGDPLAVPLLLGLHLDEFSMAPSFIPIIKDIIRQWSLPAAEAVAQQCLQFSLAADVIEYLKQQQPH</sequence>
<dbReference type="GO" id="GO:0008965">
    <property type="term" value="F:phosphoenolpyruvate-protein phosphotransferase activity"/>
    <property type="evidence" value="ECO:0000318"/>
    <property type="project" value="GO_Central"/>
</dbReference>
<dbReference type="InterPro" id="IPR000121">
    <property type="entry name" value="PEP_util_C"/>
</dbReference>
<name>A9W9R7_CHLAA</name>
<evidence type="ECO:0000256" key="2">
    <source>
        <dbReference type="ARBA" id="ARBA00001946"/>
    </source>
</evidence>
<dbReference type="Gene3D" id="1.10.274.10">
    <property type="entry name" value="PtsI, HPr-binding domain"/>
    <property type="match status" value="1"/>
</dbReference>
<dbReference type="Gene3D" id="3.20.20.60">
    <property type="entry name" value="Phosphoenolpyruvate-binding domains"/>
    <property type="match status" value="1"/>
</dbReference>
<evidence type="ECO:0000256" key="4">
    <source>
        <dbReference type="ARBA" id="ARBA00004496"/>
    </source>
</evidence>
<dbReference type="InterPro" id="IPR018274">
    <property type="entry name" value="PEP_util_AS"/>
</dbReference>
<evidence type="ECO:0000256" key="7">
    <source>
        <dbReference type="ARBA" id="ARBA00016544"/>
    </source>
</evidence>
<evidence type="ECO:0000256" key="3">
    <source>
        <dbReference type="ARBA" id="ARBA00002728"/>
    </source>
</evidence>
<dbReference type="SUPFAM" id="SSF51621">
    <property type="entry name" value="Phosphoenolpyruvate/pyruvate domain"/>
    <property type="match status" value="1"/>
</dbReference>
<gene>
    <name evidence="24" type="ordered locus">Caur_1325</name>
</gene>
<evidence type="ECO:0000256" key="18">
    <source>
        <dbReference type="PIRSR" id="PIRSR000732-1"/>
    </source>
</evidence>
<dbReference type="InterPro" id="IPR050499">
    <property type="entry name" value="PEP-utilizing_PTS_enzyme"/>
</dbReference>
<dbReference type="PATRIC" id="fig|324602.8.peg.1515"/>
<keyword evidence="9 17" id="KW-0963">Cytoplasm</keyword>
<feature type="domain" description="Phosphotransferase system enzyme I N-terminal" evidence="23">
    <location>
        <begin position="5"/>
        <end position="126"/>
    </location>
</feature>
<feature type="binding site" evidence="19">
    <location>
        <position position="474"/>
    </location>
    <ligand>
        <name>phosphoenolpyruvate</name>
        <dbReference type="ChEBI" id="CHEBI:58702"/>
    </ligand>
</feature>
<dbReference type="KEGG" id="cau:Caur_1325"/>
<evidence type="ECO:0000256" key="1">
    <source>
        <dbReference type="ARBA" id="ARBA00000683"/>
    </source>
</evidence>
<dbReference type="STRING" id="324602.Caur_1325"/>
<dbReference type="InterPro" id="IPR024692">
    <property type="entry name" value="PTS_EI"/>
</dbReference>
<evidence type="ECO:0000256" key="12">
    <source>
        <dbReference type="ARBA" id="ARBA00022683"/>
    </source>
</evidence>
<evidence type="ECO:0000256" key="13">
    <source>
        <dbReference type="ARBA" id="ARBA00022723"/>
    </source>
</evidence>
<feature type="binding site" evidence="20">
    <location>
        <position position="464"/>
    </location>
    <ligand>
        <name>Mg(2+)</name>
        <dbReference type="ChEBI" id="CHEBI:18420"/>
    </ligand>
</feature>
<feature type="binding site" evidence="19">
    <location>
        <position position="298"/>
    </location>
    <ligand>
        <name>phosphoenolpyruvate</name>
        <dbReference type="ChEBI" id="CHEBI:58702"/>
    </ligand>
</feature>
<evidence type="ECO:0000256" key="8">
    <source>
        <dbReference type="ARBA" id="ARBA00022448"/>
    </source>
</evidence>
<dbReference type="NCBIfam" id="TIGR01417">
    <property type="entry name" value="PTS_I_fam"/>
    <property type="match status" value="1"/>
</dbReference>
<feature type="binding site" evidence="19">
    <location>
        <position position="334"/>
    </location>
    <ligand>
        <name>phosphoenolpyruvate</name>
        <dbReference type="ChEBI" id="CHEBI:58702"/>
    </ligand>
</feature>